<sequence length="268" mass="28434">MSISATIKRCVALLSTVALTAAAFAGIATTAQADEMQPSDYKVVSNYSYKAGTSIFTPPFTASGTVDLSGTIEPSQAQQVEGSSDTYAGVVTGTVEAADLFAGAYKMYTESMQKGVWGGAPVENLVMYSKANNKLDFPYFTYTLKFPTGFKINADAITFSENTDTISKISKSDIDTANNSVTFTFYLGNWNDYKGFFALVAKEAGQTGHRITVNVPYTVSSDSASQSLGTVIGSGSCSLYKGGNWYNGAEIISVTASDVSIDVLKVQE</sequence>
<keyword evidence="3" id="KW-1185">Reference proteome</keyword>
<feature type="chain" id="PRO_5001820654" evidence="1">
    <location>
        <begin position="34"/>
        <end position="268"/>
    </location>
</feature>
<evidence type="ECO:0000256" key="1">
    <source>
        <dbReference type="SAM" id="SignalP"/>
    </source>
</evidence>
<proteinExistence type="predicted"/>
<reference evidence="2 3" key="1">
    <citation type="submission" date="2014-03" db="EMBL/GenBank/DDBJ databases">
        <title>Genomics of Bifidobacteria.</title>
        <authorList>
            <person name="Ventura M."/>
            <person name="Milani C."/>
            <person name="Lugli G.A."/>
        </authorList>
    </citation>
    <scope>NUCLEOTIDE SEQUENCE [LARGE SCALE GENOMIC DNA]</scope>
    <source>
        <strain evidence="2 3">JCM 13495</strain>
    </source>
</reference>
<keyword evidence="1" id="KW-0732">Signal</keyword>
<dbReference type="Proteomes" id="UP000029080">
    <property type="component" value="Unassembled WGS sequence"/>
</dbReference>
<gene>
    <name evidence="2" type="ORF">BITS_1294</name>
</gene>
<organism evidence="2 3">
    <name type="scientific">Bifidobacterium tsurumiense</name>
    <dbReference type="NCBI Taxonomy" id="356829"/>
    <lineage>
        <taxon>Bacteria</taxon>
        <taxon>Bacillati</taxon>
        <taxon>Actinomycetota</taxon>
        <taxon>Actinomycetes</taxon>
        <taxon>Bifidobacteriales</taxon>
        <taxon>Bifidobacteriaceae</taxon>
        <taxon>Bifidobacterium</taxon>
    </lineage>
</organism>
<comment type="caution">
    <text evidence="2">The sequence shown here is derived from an EMBL/GenBank/DDBJ whole genome shotgun (WGS) entry which is preliminary data.</text>
</comment>
<dbReference type="RefSeq" id="WP_051264365.1">
    <property type="nucleotide sequence ID" value="NZ_JAXEUP010000060.1"/>
</dbReference>
<dbReference type="AlphaFoldDB" id="A0A087E9I0"/>
<dbReference type="EMBL" id="JGZU01000018">
    <property type="protein sequence ID" value="KFJ04431.1"/>
    <property type="molecule type" value="Genomic_DNA"/>
</dbReference>
<evidence type="ECO:0000313" key="2">
    <source>
        <dbReference type="EMBL" id="KFJ04431.1"/>
    </source>
</evidence>
<dbReference type="eggNOG" id="ENOG5033SCM">
    <property type="taxonomic scope" value="Bacteria"/>
</dbReference>
<name>A0A087E9I0_9BIFI</name>
<accession>A0A087E9I0</accession>
<feature type="signal peptide" evidence="1">
    <location>
        <begin position="1"/>
        <end position="33"/>
    </location>
</feature>
<dbReference type="OrthoDB" id="1747478at2"/>
<protein>
    <submittedName>
        <fullName evidence="2">Uncharacterized protein</fullName>
    </submittedName>
</protein>
<evidence type="ECO:0000313" key="3">
    <source>
        <dbReference type="Proteomes" id="UP000029080"/>
    </source>
</evidence>